<comment type="caution">
    <text evidence="2">The sequence shown here is derived from an EMBL/GenBank/DDBJ whole genome shotgun (WGS) entry which is preliminary data.</text>
</comment>
<gene>
    <name evidence="2" type="ORF">N0V89_006034</name>
</gene>
<accession>A0A9W8XPB2</accession>
<organism evidence="2 3">
    <name type="scientific">Didymosphaeria variabile</name>
    <dbReference type="NCBI Taxonomy" id="1932322"/>
    <lineage>
        <taxon>Eukaryota</taxon>
        <taxon>Fungi</taxon>
        <taxon>Dikarya</taxon>
        <taxon>Ascomycota</taxon>
        <taxon>Pezizomycotina</taxon>
        <taxon>Dothideomycetes</taxon>
        <taxon>Pleosporomycetidae</taxon>
        <taxon>Pleosporales</taxon>
        <taxon>Massarineae</taxon>
        <taxon>Didymosphaeriaceae</taxon>
        <taxon>Didymosphaeria</taxon>
    </lineage>
</organism>
<evidence type="ECO:0000313" key="3">
    <source>
        <dbReference type="Proteomes" id="UP001140513"/>
    </source>
</evidence>
<keyword evidence="3" id="KW-1185">Reference proteome</keyword>
<dbReference type="EMBL" id="JAPEUX010000004">
    <property type="protein sequence ID" value="KAJ4354300.1"/>
    <property type="molecule type" value="Genomic_DNA"/>
</dbReference>
<dbReference type="Pfam" id="PF06985">
    <property type="entry name" value="HET"/>
    <property type="match status" value="1"/>
</dbReference>
<evidence type="ECO:0000259" key="1">
    <source>
        <dbReference type="Pfam" id="PF06985"/>
    </source>
</evidence>
<dbReference type="PANTHER" id="PTHR24148:SF73">
    <property type="entry name" value="HET DOMAIN PROTEIN (AFU_ORTHOLOGUE AFUA_8G01020)"/>
    <property type="match status" value="1"/>
</dbReference>
<protein>
    <recommendedName>
        <fullName evidence="1">Heterokaryon incompatibility domain-containing protein</fullName>
    </recommendedName>
</protein>
<feature type="domain" description="Heterokaryon incompatibility" evidence="1">
    <location>
        <begin position="61"/>
        <end position="200"/>
    </location>
</feature>
<dbReference type="InterPro" id="IPR010730">
    <property type="entry name" value="HET"/>
</dbReference>
<dbReference type="RefSeq" id="XP_056072074.1">
    <property type="nucleotide sequence ID" value="XM_056214807.1"/>
</dbReference>
<evidence type="ECO:0000313" key="2">
    <source>
        <dbReference type="EMBL" id="KAJ4354300.1"/>
    </source>
</evidence>
<dbReference type="PANTHER" id="PTHR24148">
    <property type="entry name" value="ANKYRIN REPEAT DOMAIN-CONTAINING PROTEIN 39 HOMOLOG-RELATED"/>
    <property type="match status" value="1"/>
</dbReference>
<dbReference type="AlphaFoldDB" id="A0A9W8XPB2"/>
<dbReference type="GeneID" id="80909564"/>
<dbReference type="InterPro" id="IPR052895">
    <property type="entry name" value="HetReg/Transcr_Mod"/>
</dbReference>
<dbReference type="OrthoDB" id="3553147at2759"/>
<dbReference type="Proteomes" id="UP001140513">
    <property type="component" value="Unassembled WGS sequence"/>
</dbReference>
<sequence>MDFSGLQRSKRLLWFLGEGQDLRYTPLEHGQIRLLAIRPGRSEDKVVTRLVTVPLSDSLPYEALSYTWGAWNDRGTLVIDGQTVDIHAGLFNAIHALRYENFERLIWADAICINQRDNEEKSHQIQIMDQIYATADNVVIYLGQVTEHSQQGIEALRSFIDLDVTLAQPPWLYVPPPQTEKCLADILMRPWFTRIWTVQESVLARYTTLVCGKHQVSWRGDFQTLKSIVFRFKAAAIAPHFGPDGNPSHLNWTPFLQTLEAQMRQAARREGAMIERTQLDLAFDFRHRRSTDPRDKYFAIFSIVENDRGGTLALASDYSKDVEELHRKFVTEMQRLSETI</sequence>
<reference evidence="2" key="1">
    <citation type="submission" date="2022-10" db="EMBL/GenBank/DDBJ databases">
        <title>Tapping the CABI collections for fungal endophytes: first genome assemblies for Collariella, Neodidymelliopsis, Ascochyta clinopodiicola, Didymella pomorum, Didymosphaeria variabile, Neocosmospora piperis and Neocucurbitaria cava.</title>
        <authorList>
            <person name="Hill R."/>
        </authorList>
    </citation>
    <scope>NUCLEOTIDE SEQUENCE</scope>
    <source>
        <strain evidence="2">IMI 356815</strain>
    </source>
</reference>
<name>A0A9W8XPB2_9PLEO</name>
<proteinExistence type="predicted"/>